<dbReference type="Gene3D" id="3.40.220.10">
    <property type="entry name" value="Leucine Aminopeptidase, subunit E, domain 1"/>
    <property type="match status" value="1"/>
</dbReference>
<dbReference type="EMBL" id="AB366653">
    <property type="protein sequence ID" value="BAG41500.1"/>
    <property type="molecule type" value="Genomic_DNA"/>
</dbReference>
<dbReference type="KEGG" id="vg:6369764"/>
<dbReference type="GeneID" id="6369764"/>
<reference evidence="2 3" key="1">
    <citation type="journal article" date="2010" name="Virology">
        <title>A jumbo phage infecting the phytopathogen Ralstonia solanacearum defines a new lineage of the Myoviridae family.</title>
        <authorList>
            <person name="Yamada T."/>
            <person name="Satoh S."/>
            <person name="Ishikawa H."/>
            <person name="Fujiwara A."/>
            <person name="Kawasaki T."/>
            <person name="Fujie M."/>
            <person name="Ogata H."/>
        </authorList>
    </citation>
    <scope>NUCLEOTIDE SEQUENCE [LARGE SCALE GENOMIC DNA]</scope>
</reference>
<dbReference type="SUPFAM" id="SSF52949">
    <property type="entry name" value="Macro domain-like"/>
    <property type="match status" value="1"/>
</dbReference>
<evidence type="ECO:0000313" key="2">
    <source>
        <dbReference type="EMBL" id="BAG41500.1"/>
    </source>
</evidence>
<accession>B2ZXR9</accession>
<dbReference type="RefSeq" id="YP_001949930.1">
    <property type="nucleotide sequence ID" value="NC_010811.2"/>
</dbReference>
<dbReference type="Proteomes" id="UP000001034">
    <property type="component" value="Segment"/>
</dbReference>
<evidence type="ECO:0000313" key="3">
    <source>
        <dbReference type="Proteomes" id="UP000001034"/>
    </source>
</evidence>
<dbReference type="OrthoDB" id="26996at10239"/>
<feature type="domain" description="Macro" evidence="1">
    <location>
        <begin position="13"/>
        <end position="178"/>
    </location>
</feature>
<proteinExistence type="predicted"/>
<sequence>MKVILFDTNPQVVAAWKLAFAGFSEVEIVQKDVRSVECDAVVSPANSFGIMTGGIDLVYREMFGRQVEDAAIERAVQHDGCAMPVGKAAVIVTNHERIPYMVMAPTMPNHRTPVPFTDNAYRAFRAALIAARYYRPKGQALIQTLACPGLCTASGGMYPTVAAFQMARAYKEEVDGRF</sequence>
<protein>
    <submittedName>
        <fullName evidence="2">Appr-1-pase family/phage tail assembly-like protein</fullName>
    </submittedName>
</protein>
<name>B2ZXR9_9CAUD</name>
<keyword evidence="3" id="KW-1185">Reference proteome</keyword>
<dbReference type="InterPro" id="IPR043472">
    <property type="entry name" value="Macro_dom-like"/>
</dbReference>
<dbReference type="InterPro" id="IPR002589">
    <property type="entry name" value="Macro_dom"/>
</dbReference>
<dbReference type="PROSITE" id="PS51154">
    <property type="entry name" value="MACRO"/>
    <property type="match status" value="1"/>
</dbReference>
<organism evidence="2 3">
    <name type="scientific">Ralstonia phage phiRSL1</name>
    <dbReference type="NCBI Taxonomy" id="1980924"/>
    <lineage>
        <taxon>Viruses</taxon>
        <taxon>Duplodnaviria</taxon>
        <taxon>Heunggongvirae</taxon>
        <taxon>Uroviricota</taxon>
        <taxon>Caudoviricetes</taxon>
        <taxon>Mieseafarmvirus</taxon>
        <taxon>Mieseafarmvirus RSL1</taxon>
    </lineage>
</organism>
<evidence type="ECO:0000259" key="1">
    <source>
        <dbReference type="PROSITE" id="PS51154"/>
    </source>
</evidence>